<feature type="transmembrane region" description="Helical" evidence="1">
    <location>
        <begin position="174"/>
        <end position="195"/>
    </location>
</feature>
<protein>
    <submittedName>
        <fullName evidence="2">Putative integral inner membrane protein</fullName>
    </submittedName>
</protein>
<accession>A0A2X4ZGC7</accession>
<feature type="transmembrane region" description="Helical" evidence="1">
    <location>
        <begin position="216"/>
        <end position="232"/>
    </location>
</feature>
<keyword evidence="1" id="KW-0812">Transmembrane</keyword>
<name>A0A2X4ZGC7_LEDLE</name>
<gene>
    <name evidence="2" type="ORF">NCTC4824_04274</name>
</gene>
<evidence type="ECO:0000313" key="3">
    <source>
        <dbReference type="Proteomes" id="UP000249134"/>
    </source>
</evidence>
<feature type="transmembrane region" description="Helical" evidence="1">
    <location>
        <begin position="98"/>
        <end position="123"/>
    </location>
</feature>
<dbReference type="PANTHER" id="PTHR41324:SF1">
    <property type="entry name" value="DUF2232 DOMAIN-CONTAINING PROTEIN"/>
    <property type="match status" value="1"/>
</dbReference>
<dbReference type="InterPro" id="IPR018710">
    <property type="entry name" value="DUF2232"/>
</dbReference>
<dbReference type="KEGG" id="blen:NCTC4824_04274"/>
<dbReference type="EMBL" id="LS483476">
    <property type="protein sequence ID" value="SQI63745.1"/>
    <property type="molecule type" value="Genomic_DNA"/>
</dbReference>
<evidence type="ECO:0000313" key="2">
    <source>
        <dbReference type="EMBL" id="SQI63745.1"/>
    </source>
</evidence>
<keyword evidence="1" id="KW-1133">Transmembrane helix</keyword>
<dbReference type="RefSeq" id="WP_066144660.1">
    <property type="nucleotide sequence ID" value="NZ_CBCSGM010000005.1"/>
</dbReference>
<proteinExistence type="predicted"/>
<feature type="transmembrane region" description="Helical" evidence="1">
    <location>
        <begin position="238"/>
        <end position="265"/>
    </location>
</feature>
<dbReference type="Pfam" id="PF09991">
    <property type="entry name" value="DUF2232"/>
    <property type="match status" value="1"/>
</dbReference>
<dbReference type="Proteomes" id="UP000249134">
    <property type="component" value="Chromosome 1"/>
</dbReference>
<feature type="transmembrane region" description="Helical" evidence="1">
    <location>
        <begin position="56"/>
        <end position="86"/>
    </location>
</feature>
<feature type="transmembrane region" description="Helical" evidence="1">
    <location>
        <begin position="12"/>
        <end position="44"/>
    </location>
</feature>
<sequence>MKNTRMLTEGALMLAIFAVLLFISLFVPIVMIVTQFFLILPFLLYSAKYPLKNTAILVIGAVFITLLIGNIIMVPIAIIFGTTGMVMGYGIRTGKSKLIIYLASSITFLINIVLLFVIASVFFSVNFIDEIAQIFKSSLDQYTAALQSFGQNPPEKLQEQMNEMLSLMSSMAPIFFIAMAFSTVILLIIINFPIAKRLGIPVPKFGPFRELKVSKSILWYYLAALILTLLVNPEPGTYMYMVLINGAFILQVLLVIQGLAFIFFYSHLKKWPIVLPVLAVIFTFILPIFLSIVRMLGIIDIGFNLRGYLEKK</sequence>
<dbReference type="AlphaFoldDB" id="A0A2X4ZGC7"/>
<organism evidence="2 3">
    <name type="scientific">Lederbergia lenta</name>
    <name type="common">Bacillus lentus</name>
    <dbReference type="NCBI Taxonomy" id="1467"/>
    <lineage>
        <taxon>Bacteria</taxon>
        <taxon>Bacillati</taxon>
        <taxon>Bacillota</taxon>
        <taxon>Bacilli</taxon>
        <taxon>Bacillales</taxon>
        <taxon>Bacillaceae</taxon>
        <taxon>Lederbergia</taxon>
    </lineage>
</organism>
<dbReference type="PANTHER" id="PTHR41324">
    <property type="entry name" value="MEMBRANE PROTEIN-RELATED"/>
    <property type="match status" value="1"/>
</dbReference>
<reference evidence="2 3" key="1">
    <citation type="submission" date="2018-06" db="EMBL/GenBank/DDBJ databases">
        <authorList>
            <consortium name="Pathogen Informatics"/>
            <person name="Doyle S."/>
        </authorList>
    </citation>
    <scope>NUCLEOTIDE SEQUENCE [LARGE SCALE GENOMIC DNA]</scope>
    <source>
        <strain evidence="2 3">NCTC4824</strain>
    </source>
</reference>
<feature type="transmembrane region" description="Helical" evidence="1">
    <location>
        <begin position="277"/>
        <end position="299"/>
    </location>
</feature>
<keyword evidence="3" id="KW-1185">Reference proteome</keyword>
<keyword evidence="1" id="KW-0472">Membrane</keyword>
<dbReference type="STRING" id="1348624.GCA_001591545_03260"/>
<evidence type="ECO:0000256" key="1">
    <source>
        <dbReference type="SAM" id="Phobius"/>
    </source>
</evidence>